<name>A0A926NGZ0_9BACI</name>
<dbReference type="InterPro" id="IPR024488">
    <property type="entry name" value="DUF2777"/>
</dbReference>
<sequence length="186" mass="22216">MQSQIRKKVLQDQERSYQAGKVLHKDNQYLFYDDVLDDVQLLEYVVEEEMEILVNLEWQKGMWKGAGKVHLPFGNYDLKEGDFIRLKKDLPYALNKMLEAIPDETFLKLVQQLNSWGFSVYDCIYNYNQLLFMEKKTFKKGVSFYQFDNEESVCALQHHFERGMRNKDRFEFTTSRGKQSVISVFY</sequence>
<accession>A0A926NGZ0</accession>
<protein>
    <submittedName>
        <fullName evidence="1">DUF2777 family protein</fullName>
    </submittedName>
</protein>
<dbReference type="RefSeq" id="WP_191158207.1">
    <property type="nucleotide sequence ID" value="NZ_JACXAI010000011.1"/>
</dbReference>
<proteinExistence type="predicted"/>
<gene>
    <name evidence="1" type="ORF">IC621_10245</name>
</gene>
<comment type="caution">
    <text evidence="1">The sequence shown here is derived from an EMBL/GenBank/DDBJ whole genome shotgun (WGS) entry which is preliminary data.</text>
</comment>
<dbReference type="Proteomes" id="UP000626844">
    <property type="component" value="Unassembled WGS sequence"/>
</dbReference>
<dbReference type="EMBL" id="JACXAI010000011">
    <property type="protein sequence ID" value="MBD1380610.1"/>
    <property type="molecule type" value="Genomic_DNA"/>
</dbReference>
<organism evidence="1 2">
    <name type="scientific">Metabacillus arenae</name>
    <dbReference type="NCBI Taxonomy" id="2771434"/>
    <lineage>
        <taxon>Bacteria</taxon>
        <taxon>Bacillati</taxon>
        <taxon>Bacillota</taxon>
        <taxon>Bacilli</taxon>
        <taxon>Bacillales</taxon>
        <taxon>Bacillaceae</taxon>
        <taxon>Metabacillus</taxon>
    </lineage>
</organism>
<dbReference type="Pfam" id="PF10949">
    <property type="entry name" value="DUF2777"/>
    <property type="match status" value="1"/>
</dbReference>
<evidence type="ECO:0000313" key="1">
    <source>
        <dbReference type="EMBL" id="MBD1380610.1"/>
    </source>
</evidence>
<keyword evidence="2" id="KW-1185">Reference proteome</keyword>
<evidence type="ECO:0000313" key="2">
    <source>
        <dbReference type="Proteomes" id="UP000626844"/>
    </source>
</evidence>
<reference evidence="1" key="1">
    <citation type="submission" date="2020-09" db="EMBL/GenBank/DDBJ databases">
        <title>A novel bacterium of genus Bacillus, isolated from South China Sea.</title>
        <authorList>
            <person name="Huang H."/>
            <person name="Mo K."/>
            <person name="Hu Y."/>
        </authorList>
    </citation>
    <scope>NUCLEOTIDE SEQUENCE</scope>
    <source>
        <strain evidence="1">IB182487</strain>
    </source>
</reference>
<dbReference type="AlphaFoldDB" id="A0A926NGZ0"/>